<dbReference type="RefSeq" id="WP_029542164.1">
    <property type="nucleotide sequence ID" value="NZ_BAAAYP010000060.1"/>
</dbReference>
<gene>
    <name evidence="2" type="ORF">OCS65_21420</name>
    <name evidence="1" type="ORF">RAJCM14343_4957</name>
</gene>
<evidence type="ECO:0000313" key="1">
    <source>
        <dbReference type="EMBL" id="GES39682.1"/>
    </source>
</evidence>
<evidence type="ECO:0000313" key="2">
    <source>
        <dbReference type="EMBL" id="UYF93004.1"/>
    </source>
</evidence>
<protein>
    <recommendedName>
        <fullName evidence="5">Integron-associated effector binding protein domain-containing protein</fullName>
    </recommendedName>
</protein>
<keyword evidence="3" id="KW-1185">Reference proteome</keyword>
<proteinExistence type="predicted"/>
<dbReference type="KEGG" id="rav:AAT18_07545"/>
<evidence type="ECO:0000313" key="3">
    <source>
        <dbReference type="Proteomes" id="UP000325466"/>
    </source>
</evidence>
<dbReference type="EMBL" id="BLAH01000124">
    <property type="protein sequence ID" value="GES39682.1"/>
    <property type="molecule type" value="Genomic_DNA"/>
</dbReference>
<dbReference type="Proteomes" id="UP000325466">
    <property type="component" value="Unassembled WGS sequence"/>
</dbReference>
<name>A0A059MVX4_9NOCA</name>
<dbReference type="EMBL" id="CP106982">
    <property type="protein sequence ID" value="UYF93004.1"/>
    <property type="molecule type" value="Genomic_DNA"/>
</dbReference>
<accession>A0A059MVX4</accession>
<sequence length="141" mass="15510">MTFELTKLHDHYVGGLVLPGLEPGATGQRSELLTFTEDRIRARGIGEVVVVYICHPEVGWNAVVGYRCDGLSDLTIGDSLVRIPTGYFARFVPGGDHSDPVEDVWHQVEIAEKEGRIERAYREEVAVIGPSGVTELYISLA</sequence>
<organism evidence="2 4">
    <name type="scientific">Rhodococcus aetherivorans</name>
    <dbReference type="NCBI Taxonomy" id="191292"/>
    <lineage>
        <taxon>Bacteria</taxon>
        <taxon>Bacillati</taxon>
        <taxon>Actinomycetota</taxon>
        <taxon>Actinomycetes</taxon>
        <taxon>Mycobacteriales</taxon>
        <taxon>Nocardiaceae</taxon>
        <taxon>Rhodococcus</taxon>
    </lineage>
</organism>
<evidence type="ECO:0000313" key="4">
    <source>
        <dbReference type="Proteomes" id="UP001163947"/>
    </source>
</evidence>
<dbReference type="GeneID" id="83623034"/>
<reference evidence="1" key="2">
    <citation type="submission" date="2019-10" db="EMBL/GenBank/DDBJ databases">
        <title>Draft genome sequence of Rhodococcus aetherivorans JCM 14343.</title>
        <authorList>
            <person name="Inoue D."/>
            <person name="Nakazawa M."/>
            <person name="Yamamoto N."/>
            <person name="Sei K."/>
            <person name="Ike M."/>
        </authorList>
    </citation>
    <scope>NUCLEOTIDE SEQUENCE</scope>
    <source>
        <strain evidence="1">JCM 14343</strain>
    </source>
</reference>
<dbReference type="Proteomes" id="UP001163947">
    <property type="component" value="Chromosome"/>
</dbReference>
<reference evidence="2" key="3">
    <citation type="submission" date="2022-09" db="EMBL/GenBank/DDBJ databases">
        <title>The genome sequence of Rhodococcus aetherivorans N1.</title>
        <authorList>
            <person name="Jiang W."/>
        </authorList>
    </citation>
    <scope>NUCLEOTIDE SEQUENCE</scope>
    <source>
        <strain evidence="2">N1</strain>
    </source>
</reference>
<reference evidence="1 3" key="1">
    <citation type="journal article" date="2018" name="Biodegradation">
        <title>1,4-Dioxane degradation characteristics of Rhodococcus aetherivorans JCM 14343.</title>
        <authorList>
            <person name="Inoue D."/>
            <person name="Tsunoda T."/>
            <person name="Yamamoto N."/>
            <person name="Ike M."/>
            <person name="Sei K."/>
        </authorList>
    </citation>
    <scope>NUCLEOTIDE SEQUENCE [LARGE SCALE GENOMIC DNA]</scope>
    <source>
        <strain evidence="1 3">JCM 14343</strain>
    </source>
</reference>
<evidence type="ECO:0008006" key="5">
    <source>
        <dbReference type="Google" id="ProtNLM"/>
    </source>
</evidence>
<dbReference type="AlphaFoldDB" id="A0A059MVX4"/>
<accession>A0A0F6VH97</accession>